<dbReference type="EMBL" id="CP022022">
    <property type="protein sequence ID" value="ASF42214.1"/>
    <property type="molecule type" value="Genomic_DNA"/>
</dbReference>
<dbReference type="Proteomes" id="UP000197007">
    <property type="component" value="Chromosome"/>
</dbReference>
<dbReference type="AlphaFoldDB" id="A0A1Z4BLP8"/>
<sequence>MKKWNYFYEKIRDELLQIDSDFNTPYLSILQENTLLLEDWVLRSNLANYKAIYLNSNLQGFNKMVFLPFHFNFDWCSIKQEVYYSTRKEPSTFDSFISNLYYLFDFLLSYNTLIECPTYKDNELYYRKFNGEVIYECKFPPMLYDLTFNVITTFISIDYCEREILEEKGFYRG</sequence>
<proteinExistence type="predicted"/>
<accession>A0A1Z4BLP8</accession>
<dbReference type="KEGG" id="capn:CBG49_03425"/>
<organism evidence="1 2">
    <name type="scientific">Capnocytophaga endodontalis</name>
    <dbReference type="NCBI Taxonomy" id="2708117"/>
    <lineage>
        <taxon>Bacteria</taxon>
        <taxon>Pseudomonadati</taxon>
        <taxon>Bacteroidota</taxon>
        <taxon>Flavobacteriia</taxon>
        <taxon>Flavobacteriales</taxon>
        <taxon>Flavobacteriaceae</taxon>
        <taxon>Capnocytophaga</taxon>
    </lineage>
</organism>
<dbReference type="RefSeq" id="WP_088593384.1">
    <property type="nucleotide sequence ID" value="NZ_CP022022.1"/>
</dbReference>
<keyword evidence="2" id="KW-1185">Reference proteome</keyword>
<evidence type="ECO:0000313" key="2">
    <source>
        <dbReference type="Proteomes" id="UP000197007"/>
    </source>
</evidence>
<gene>
    <name evidence="1" type="ORF">CBG49_03425</name>
</gene>
<name>A0A1Z4BLP8_9FLAO</name>
<evidence type="ECO:0000313" key="1">
    <source>
        <dbReference type="EMBL" id="ASF42214.1"/>
    </source>
</evidence>
<reference evidence="2" key="1">
    <citation type="submission" date="2017-06" db="EMBL/GenBank/DDBJ databases">
        <title>Complete genome sequence of Capnocytophaga sp. KCOM 1579 (=ChDC OS43) isolated from a human refractory periapical abscess lesion.</title>
        <authorList>
            <person name="Kook J.-K."/>
            <person name="Park S.-N."/>
            <person name="Lim Y.K."/>
            <person name="Roh H."/>
        </authorList>
    </citation>
    <scope>NUCLEOTIDE SEQUENCE [LARGE SCALE GENOMIC DNA]</scope>
    <source>
        <strain evidence="2">ChDC OS43</strain>
    </source>
</reference>
<protein>
    <submittedName>
        <fullName evidence="1">Uncharacterized protein</fullName>
    </submittedName>
</protein>